<evidence type="ECO:0000313" key="4">
    <source>
        <dbReference type="Proteomes" id="UP000238801"/>
    </source>
</evidence>
<reference evidence="3 4" key="1">
    <citation type="submission" date="2018-03" db="EMBL/GenBank/DDBJ databases">
        <title>Genomic Encyclopedia of Archaeal and Bacterial Type Strains, Phase II (KMG-II): from individual species to whole genera.</title>
        <authorList>
            <person name="Goeker M."/>
        </authorList>
    </citation>
    <scope>NUCLEOTIDE SEQUENCE [LARGE SCALE GENOMIC DNA]</scope>
    <source>
        <strain evidence="3 4">DSM 29318</strain>
    </source>
</reference>
<dbReference type="InterPro" id="IPR025479">
    <property type="entry name" value="DUF4329"/>
</dbReference>
<comment type="caution">
    <text evidence="3">The sequence shown here is derived from an EMBL/GenBank/DDBJ whole genome shotgun (WGS) entry which is preliminary data.</text>
</comment>
<keyword evidence="1" id="KW-0732">Signal</keyword>
<organism evidence="3 4">
    <name type="scientific">Hasllibacter halocynthiae</name>
    <dbReference type="NCBI Taxonomy" id="595589"/>
    <lineage>
        <taxon>Bacteria</taxon>
        <taxon>Pseudomonadati</taxon>
        <taxon>Pseudomonadota</taxon>
        <taxon>Alphaproteobacteria</taxon>
        <taxon>Rhodobacterales</taxon>
        <taxon>Roseobacteraceae</taxon>
        <taxon>Hasllibacter</taxon>
    </lineage>
</organism>
<accession>A0A2T0X266</accession>
<evidence type="ECO:0000259" key="2">
    <source>
        <dbReference type="Pfam" id="PF14220"/>
    </source>
</evidence>
<dbReference type="RefSeq" id="WP_158259400.1">
    <property type="nucleotide sequence ID" value="NZ_PVTT01000002.1"/>
</dbReference>
<sequence>MKPLFAVLAVLVALPALAQTPESPREFKRVVKLLSDLNARSVDESREYCGALGRDEGGFEVHLAPHRGEGASCGSAAAPRAWDQVIDYHTHGSFDEGYMNEVPSDDDVLYTLERGNPHYVATPGGRLWRIDPANGISVLVCGPRCLPFDPRYDERAHRPVREAYTLRELEQRIFRR</sequence>
<dbReference type="Pfam" id="PF14220">
    <property type="entry name" value="DUF4329"/>
    <property type="match status" value="1"/>
</dbReference>
<feature type="domain" description="DUF4329" evidence="2">
    <location>
        <begin position="31"/>
        <end position="142"/>
    </location>
</feature>
<evidence type="ECO:0000313" key="3">
    <source>
        <dbReference type="EMBL" id="PRY93049.1"/>
    </source>
</evidence>
<proteinExistence type="predicted"/>
<dbReference type="EMBL" id="PVTT01000002">
    <property type="protein sequence ID" value="PRY93049.1"/>
    <property type="molecule type" value="Genomic_DNA"/>
</dbReference>
<protein>
    <submittedName>
        <fullName evidence="3">Uncharacterized protein DUF4329</fullName>
    </submittedName>
</protein>
<feature type="chain" id="PRO_5015524732" evidence="1">
    <location>
        <begin position="19"/>
        <end position="176"/>
    </location>
</feature>
<dbReference type="AlphaFoldDB" id="A0A2T0X266"/>
<dbReference type="Proteomes" id="UP000238801">
    <property type="component" value="Unassembled WGS sequence"/>
</dbReference>
<name>A0A2T0X266_9RHOB</name>
<evidence type="ECO:0000256" key="1">
    <source>
        <dbReference type="SAM" id="SignalP"/>
    </source>
</evidence>
<keyword evidence="4" id="KW-1185">Reference proteome</keyword>
<dbReference type="OrthoDB" id="7850904at2"/>
<gene>
    <name evidence="3" type="ORF">BCF33_1914</name>
</gene>
<feature type="signal peptide" evidence="1">
    <location>
        <begin position="1"/>
        <end position="18"/>
    </location>
</feature>